<evidence type="ECO:0000313" key="1">
    <source>
        <dbReference type="EMBL" id="OGY56967.1"/>
    </source>
</evidence>
<dbReference type="Proteomes" id="UP000177062">
    <property type="component" value="Unassembled WGS sequence"/>
</dbReference>
<comment type="caution">
    <text evidence="1">The sequence shown here is derived from an EMBL/GenBank/DDBJ whole genome shotgun (WGS) entry which is preliminary data.</text>
</comment>
<evidence type="ECO:0000313" key="2">
    <source>
        <dbReference type="Proteomes" id="UP000177062"/>
    </source>
</evidence>
<name>A0A1G1YZY4_9BACT</name>
<dbReference type="PANTHER" id="PTHR37036">
    <property type="match status" value="1"/>
</dbReference>
<dbReference type="InterPro" id="IPR015045">
    <property type="entry name" value="MPT-1-like_LmxM"/>
</dbReference>
<dbReference type="Gene3D" id="2.115.10.20">
    <property type="entry name" value="Glycosyl hydrolase domain, family 43"/>
    <property type="match status" value="1"/>
</dbReference>
<dbReference type="EMBL" id="MHIT01000013">
    <property type="protein sequence ID" value="OGY56967.1"/>
    <property type="molecule type" value="Genomic_DNA"/>
</dbReference>
<reference evidence="1 2" key="1">
    <citation type="journal article" date="2016" name="Nat. Commun.">
        <title>Thousands of microbial genomes shed light on interconnected biogeochemical processes in an aquifer system.</title>
        <authorList>
            <person name="Anantharaman K."/>
            <person name="Brown C.T."/>
            <person name="Hug L.A."/>
            <person name="Sharon I."/>
            <person name="Castelle C.J."/>
            <person name="Probst A.J."/>
            <person name="Thomas B.C."/>
            <person name="Singh A."/>
            <person name="Wilkins M.J."/>
            <person name="Karaoz U."/>
            <person name="Brodie E.L."/>
            <person name="Williams K.H."/>
            <person name="Hubbard S.S."/>
            <person name="Banfield J.F."/>
        </authorList>
    </citation>
    <scope>NUCLEOTIDE SEQUENCE [LARGE SCALE GENOMIC DNA]</scope>
</reference>
<dbReference type="AlphaFoldDB" id="A0A1G1YZY4"/>
<feature type="non-terminal residue" evidence="1">
    <location>
        <position position="281"/>
    </location>
</feature>
<gene>
    <name evidence="1" type="ORF">A2Y84_00765</name>
</gene>
<accession>A0A1G1YZY4</accession>
<sequence>MNLPFEHIEGLPKTARELFEEFEEREHLPMGELLTFEGVDGKDVYNITAPFVVDGRTYIAGRVESRDTELGSQVRFFEERNGVWIPAPDTPTFDLQDPFVTKIGRELIFGGVKISGIEKYPKELDYHTEFFRGEHLQALTKFAEGPPHTKDIRLIQLPSGGVAVFTRPQGAIGGRGKIGFIKLPSLEALATADLLEAKPIKGQFCDDEWGGANELHLLEDNRIGVLGHIAYNDDRGKHYYPTAFTFDLETETALPLTIIVARKNFPPSLAKCSPELDDVTN</sequence>
<dbReference type="PANTHER" id="PTHR37036:SF2">
    <property type="entry name" value="DUF1861 FAMILY PROTEIN"/>
    <property type="match status" value="1"/>
</dbReference>
<dbReference type="Pfam" id="PF08950">
    <property type="entry name" value="DUF1861"/>
    <property type="match status" value="1"/>
</dbReference>
<organism evidence="1 2">
    <name type="scientific">Candidatus Colwellbacteria bacterium RBG_13_48_8</name>
    <dbReference type="NCBI Taxonomy" id="1797685"/>
    <lineage>
        <taxon>Bacteria</taxon>
        <taxon>Candidatus Colwelliibacteriota</taxon>
    </lineage>
</organism>
<dbReference type="SUPFAM" id="SSF75005">
    <property type="entry name" value="Arabinanase/levansucrase/invertase"/>
    <property type="match status" value="1"/>
</dbReference>
<proteinExistence type="predicted"/>
<dbReference type="InterPro" id="IPR023296">
    <property type="entry name" value="Glyco_hydro_beta-prop_sf"/>
</dbReference>
<protein>
    <submittedName>
        <fullName evidence="1">Uncharacterized protein</fullName>
    </submittedName>
</protein>